<accession>A0A8S8ZHE4</accession>
<name>A0A8S8ZHE4_SORMA</name>
<gene>
    <name evidence="2" type="ORF">SMACR_06016</name>
</gene>
<dbReference type="AlphaFoldDB" id="A0A8S8ZHE4"/>
<sequence length="206" mass="23295">MAIVDLPAAALSVFPFVHIHPTILPSQQAERRRCGAVGCLPVRAWLSSWSQRRYGRIRTHTYCPVSSSYPTREGVEPNDEGQVEEQSQFFSQSAPAEPQMDQGCFFFGKAHKYRICHWLNSYFNPLQLFQGTRYERCAFGFLLFHPHNPSIPISETTILLLPDLLEQLARALSRGKWVLCGAGMTNPSHHHDSRILKGSNSTSSKH</sequence>
<feature type="region of interest" description="Disordered" evidence="1">
    <location>
        <begin position="187"/>
        <end position="206"/>
    </location>
</feature>
<evidence type="ECO:0000256" key="1">
    <source>
        <dbReference type="SAM" id="MobiDB-lite"/>
    </source>
</evidence>
<reference evidence="2 3" key="1">
    <citation type="submission" date="2017-07" db="EMBL/GenBank/DDBJ databases">
        <title>Genome sequence of the Sordaria macrospora wild type strain R19027.</title>
        <authorList>
            <person name="Nowrousian M."/>
            <person name="Teichert I."/>
            <person name="Kueck U."/>
        </authorList>
    </citation>
    <scope>NUCLEOTIDE SEQUENCE [LARGE SCALE GENOMIC DNA]</scope>
    <source>
        <strain evidence="2 3">R19027</strain>
        <tissue evidence="2">Mycelium</tissue>
    </source>
</reference>
<evidence type="ECO:0000313" key="2">
    <source>
        <dbReference type="EMBL" id="KAA8627895.1"/>
    </source>
</evidence>
<dbReference type="EMBL" id="NMPR01000225">
    <property type="protein sequence ID" value="KAA8627895.1"/>
    <property type="molecule type" value="Genomic_DNA"/>
</dbReference>
<protein>
    <submittedName>
        <fullName evidence="2">Uncharacterized protein</fullName>
    </submittedName>
</protein>
<dbReference type="Proteomes" id="UP000433876">
    <property type="component" value="Unassembled WGS sequence"/>
</dbReference>
<comment type="caution">
    <text evidence="2">The sequence shown here is derived from an EMBL/GenBank/DDBJ whole genome shotgun (WGS) entry which is preliminary data.</text>
</comment>
<organism evidence="2 3">
    <name type="scientific">Sordaria macrospora</name>
    <dbReference type="NCBI Taxonomy" id="5147"/>
    <lineage>
        <taxon>Eukaryota</taxon>
        <taxon>Fungi</taxon>
        <taxon>Dikarya</taxon>
        <taxon>Ascomycota</taxon>
        <taxon>Pezizomycotina</taxon>
        <taxon>Sordariomycetes</taxon>
        <taxon>Sordariomycetidae</taxon>
        <taxon>Sordariales</taxon>
        <taxon>Sordariaceae</taxon>
        <taxon>Sordaria</taxon>
    </lineage>
</organism>
<evidence type="ECO:0000313" key="3">
    <source>
        <dbReference type="Proteomes" id="UP000433876"/>
    </source>
</evidence>
<dbReference type="VEuPathDB" id="FungiDB:SMAC_06016"/>
<proteinExistence type="predicted"/>